<dbReference type="EMBL" id="QMDV01000001">
    <property type="protein sequence ID" value="RAU83756.1"/>
    <property type="molecule type" value="Genomic_DNA"/>
</dbReference>
<reference evidence="4 5" key="2">
    <citation type="submission" date="2018-07" db="EMBL/GenBank/DDBJ databases">
        <title>Pontibacter sp. 2b14 genomic sequence and assembly.</title>
        <authorList>
            <person name="Du Z.-J."/>
        </authorList>
    </citation>
    <scope>NUCLEOTIDE SEQUENCE [LARGE SCALE GENOMIC DNA]</scope>
    <source>
        <strain evidence="4 5">2b14</strain>
    </source>
</reference>
<evidence type="ECO:0000313" key="5">
    <source>
        <dbReference type="Proteomes" id="UP000251692"/>
    </source>
</evidence>
<dbReference type="Proteomes" id="UP000251692">
    <property type="component" value="Unassembled WGS sequence"/>
</dbReference>
<comment type="caution">
    <text evidence="4">The sequence shown here is derived from an EMBL/GenBank/DDBJ whole genome shotgun (WGS) entry which is preliminary data.</text>
</comment>
<sequence>MENLHFTFLTEKNIPKLHATFLEAFSDYLVPIQLDTNQFRSKLKREGVELSFSAAAYSGDLMVGFILTGLGEWEGKPTAYNAGTGVIPTYRGNRITEQLYTFMQPKFKEAGIEQCLLEVITENAAAIKIYKRLGFSITRTFDCFRSLKKELLVQSKTPYAISFKTVLKPDWKSYGCFGDVKPGWQNTSWAITRSPNKKTIIEAYDEHQDLIGYTVFFPDNGAIAQLAVDSNARCKGIGTALLRQVCEHTDHKALMLLNIDTKAEQMLMFLERKHFSKVLSQYEMLLPLV</sequence>
<dbReference type="RefSeq" id="WP_112303794.1">
    <property type="nucleotide sequence ID" value="NZ_QMDV01000001.1"/>
</dbReference>
<dbReference type="InterPro" id="IPR016181">
    <property type="entry name" value="Acyl_CoA_acyltransferase"/>
</dbReference>
<evidence type="ECO:0000313" key="4">
    <source>
        <dbReference type="EMBL" id="RAU83756.1"/>
    </source>
</evidence>
<dbReference type="Gene3D" id="3.40.630.30">
    <property type="match status" value="2"/>
</dbReference>
<dbReference type="PANTHER" id="PTHR43420:SF44">
    <property type="entry name" value="ACETYLTRANSFERASE YPEA"/>
    <property type="match status" value="1"/>
</dbReference>
<evidence type="ECO:0000256" key="1">
    <source>
        <dbReference type="ARBA" id="ARBA00022679"/>
    </source>
</evidence>
<accession>A0A364RHS3</accession>
<evidence type="ECO:0000256" key="2">
    <source>
        <dbReference type="ARBA" id="ARBA00023315"/>
    </source>
</evidence>
<dbReference type="AlphaFoldDB" id="A0A364RHS3"/>
<feature type="domain" description="N-acetyltransferase" evidence="3">
    <location>
        <begin position="4"/>
        <end position="152"/>
    </location>
</feature>
<dbReference type="PANTHER" id="PTHR43420">
    <property type="entry name" value="ACETYLTRANSFERASE"/>
    <property type="match status" value="1"/>
</dbReference>
<protein>
    <submittedName>
        <fullName evidence="4">GNAT family N-acetyltransferase</fullName>
    </submittedName>
</protein>
<name>A0A364RHS3_9BACT</name>
<dbReference type="OrthoDB" id="4228396at2"/>
<keyword evidence="1 4" id="KW-0808">Transferase</keyword>
<keyword evidence="2" id="KW-0012">Acyltransferase</keyword>
<dbReference type="GO" id="GO:0016747">
    <property type="term" value="F:acyltransferase activity, transferring groups other than amino-acyl groups"/>
    <property type="evidence" value="ECO:0007669"/>
    <property type="project" value="InterPro"/>
</dbReference>
<dbReference type="InterPro" id="IPR000182">
    <property type="entry name" value="GNAT_dom"/>
</dbReference>
<evidence type="ECO:0000259" key="3">
    <source>
        <dbReference type="PROSITE" id="PS51186"/>
    </source>
</evidence>
<dbReference type="PROSITE" id="PS51186">
    <property type="entry name" value="GNAT"/>
    <property type="match status" value="1"/>
</dbReference>
<dbReference type="Pfam" id="PF00583">
    <property type="entry name" value="Acetyltransf_1"/>
    <property type="match status" value="2"/>
</dbReference>
<dbReference type="CDD" id="cd04301">
    <property type="entry name" value="NAT_SF"/>
    <property type="match status" value="1"/>
</dbReference>
<reference evidence="4 5" key="1">
    <citation type="submission" date="2018-06" db="EMBL/GenBank/DDBJ databases">
        <authorList>
            <person name="Liu Z.-W."/>
        </authorList>
    </citation>
    <scope>NUCLEOTIDE SEQUENCE [LARGE SCALE GENOMIC DNA]</scope>
    <source>
        <strain evidence="4 5">2b14</strain>
    </source>
</reference>
<dbReference type="InterPro" id="IPR050680">
    <property type="entry name" value="YpeA/RimI_acetyltransf"/>
</dbReference>
<proteinExistence type="predicted"/>
<keyword evidence="5" id="KW-1185">Reference proteome</keyword>
<gene>
    <name evidence="4" type="ORF">DP923_01425</name>
</gene>
<organism evidence="4 5">
    <name type="scientific">Pontibacter arcticus</name>
    <dbReference type="NCBI Taxonomy" id="2080288"/>
    <lineage>
        <taxon>Bacteria</taxon>
        <taxon>Pseudomonadati</taxon>
        <taxon>Bacteroidota</taxon>
        <taxon>Cytophagia</taxon>
        <taxon>Cytophagales</taxon>
        <taxon>Hymenobacteraceae</taxon>
        <taxon>Pontibacter</taxon>
    </lineage>
</organism>
<dbReference type="SUPFAM" id="SSF55729">
    <property type="entry name" value="Acyl-CoA N-acyltransferases (Nat)"/>
    <property type="match status" value="2"/>
</dbReference>